<feature type="region of interest" description="Disordered" evidence="1">
    <location>
        <begin position="624"/>
        <end position="644"/>
    </location>
</feature>
<protein>
    <submittedName>
        <fullName evidence="2">Uncharacterized protein</fullName>
    </submittedName>
</protein>
<dbReference type="InterPro" id="IPR040256">
    <property type="entry name" value="At4g02000-like"/>
</dbReference>
<accession>A0A8K0GN54</accession>
<dbReference type="EMBL" id="VOIH02000012">
    <property type="protein sequence ID" value="KAF3432339.1"/>
    <property type="molecule type" value="Genomic_DNA"/>
</dbReference>
<name>A0A8K0GN54_9ROSA</name>
<dbReference type="AlphaFoldDB" id="A0A8K0GN54"/>
<dbReference type="OrthoDB" id="1750606at2759"/>
<dbReference type="PANTHER" id="PTHR31286">
    <property type="entry name" value="GLYCINE-RICH CELL WALL STRUCTURAL PROTEIN 1.8-LIKE"/>
    <property type="match status" value="1"/>
</dbReference>
<evidence type="ECO:0000313" key="2">
    <source>
        <dbReference type="EMBL" id="KAF3432339.1"/>
    </source>
</evidence>
<dbReference type="PANTHER" id="PTHR31286:SF60">
    <property type="entry name" value="PROTEIN, PUTATIVE-RELATED"/>
    <property type="match status" value="1"/>
</dbReference>
<keyword evidence="3" id="KW-1185">Reference proteome</keyword>
<sequence length="644" mass="71934">MTIAFTHVTDWDGLIDLHQCVSDKGDNESKSVNLSFSEVLFPSKCNYSAINIRIYSVSGGIKLVKSFSITGDEVESAHNKSAEQPSFVDVVNGIINQAVPTQKAVVGGINYADSWQLISLERGYYQVLLHSAEDSWEFWHLRIFTDLTRGIGILLRIDNSTLTRNYSHFARVLVDVDLAGFVPEKLLLETIDDRIEVDLYFESFLDFCISCHGMGHSIAKYEMVHQHHVVPSNKADINTKMDIEVRPSAPDLGVTPNKTNFDTEVDKSVCNSKNVQNPSDYDTIPHHVTSWANAFGDSDDENDDYEDNKVEDEWLPLQDDTIENEWSPLQGKGSSEASKENDVPLPQACSCGCKLDLGVAMGLGFLECGSRIIHGFCIRLVKHSSRSVGFNWWNSKLQVCSSSTAVGIAIVFGFEFASWLDNLGGYHTAGVKDTQSDRGKAVPKEAMPIRGISKELHPSFADVINGDKPWKVENLRLKLQCVWKLDNWQLISLGMDYFQCWHSVAKCMSVIRKAPPIVGSHGKEKENKAPKFTQVYKLKQTSSPHMESITPIVSITNAFEALNMEETSTHIDEMVHQHDAVPPSRADINIKIGIEVRPSASDLETVQTPSHYSTVPRQVTSWADAFGDSDNEIDDYEDDTFEDE</sequence>
<evidence type="ECO:0000256" key="1">
    <source>
        <dbReference type="SAM" id="MobiDB-lite"/>
    </source>
</evidence>
<proteinExistence type="predicted"/>
<reference evidence="2" key="1">
    <citation type="submission" date="2020-03" db="EMBL/GenBank/DDBJ databases">
        <title>A high-quality chromosome-level genome assembly of a woody plant with both climbing and erect habits, Rhamnella rubrinervis.</title>
        <authorList>
            <person name="Lu Z."/>
            <person name="Yang Y."/>
            <person name="Zhu X."/>
            <person name="Sun Y."/>
        </authorList>
    </citation>
    <scope>NUCLEOTIDE SEQUENCE</scope>
    <source>
        <strain evidence="2">BYM</strain>
        <tissue evidence="2">Leaf</tissue>
    </source>
</reference>
<gene>
    <name evidence="2" type="ORF">FNV43_RR27079</name>
</gene>
<dbReference type="Proteomes" id="UP000796880">
    <property type="component" value="Unassembled WGS sequence"/>
</dbReference>
<organism evidence="2 3">
    <name type="scientific">Rhamnella rubrinervis</name>
    <dbReference type="NCBI Taxonomy" id="2594499"/>
    <lineage>
        <taxon>Eukaryota</taxon>
        <taxon>Viridiplantae</taxon>
        <taxon>Streptophyta</taxon>
        <taxon>Embryophyta</taxon>
        <taxon>Tracheophyta</taxon>
        <taxon>Spermatophyta</taxon>
        <taxon>Magnoliopsida</taxon>
        <taxon>eudicotyledons</taxon>
        <taxon>Gunneridae</taxon>
        <taxon>Pentapetalae</taxon>
        <taxon>rosids</taxon>
        <taxon>fabids</taxon>
        <taxon>Rosales</taxon>
        <taxon>Rhamnaceae</taxon>
        <taxon>rhamnoid group</taxon>
        <taxon>Rhamneae</taxon>
        <taxon>Rhamnella</taxon>
    </lineage>
</organism>
<evidence type="ECO:0000313" key="3">
    <source>
        <dbReference type="Proteomes" id="UP000796880"/>
    </source>
</evidence>
<feature type="compositionally biased region" description="Acidic residues" evidence="1">
    <location>
        <begin position="627"/>
        <end position="644"/>
    </location>
</feature>
<comment type="caution">
    <text evidence="2">The sequence shown here is derived from an EMBL/GenBank/DDBJ whole genome shotgun (WGS) entry which is preliminary data.</text>
</comment>